<name>A0A6M4IU73_9BACT</name>
<keyword evidence="4 8" id="KW-0032">Aminotransferase</keyword>
<comment type="subunit">
    <text evidence="3">Homodimer.</text>
</comment>
<dbReference type="FunFam" id="3.40.640.10:FF:000053">
    <property type="entry name" value="Aminotransferase, class I"/>
    <property type="match status" value="1"/>
</dbReference>
<dbReference type="AlphaFoldDB" id="A0A6M4IU73"/>
<gene>
    <name evidence="8" type="ORF">HKW67_17870</name>
</gene>
<dbReference type="PANTHER" id="PTHR42858">
    <property type="entry name" value="AMINOTRANSFERASE"/>
    <property type="match status" value="1"/>
</dbReference>
<evidence type="ECO:0000256" key="5">
    <source>
        <dbReference type="ARBA" id="ARBA00022679"/>
    </source>
</evidence>
<evidence type="ECO:0000256" key="6">
    <source>
        <dbReference type="ARBA" id="ARBA00022898"/>
    </source>
</evidence>
<dbReference type="CDD" id="cd00609">
    <property type="entry name" value="AAT_like"/>
    <property type="match status" value="1"/>
</dbReference>
<dbReference type="InterPro" id="IPR015422">
    <property type="entry name" value="PyrdxlP-dep_Trfase_small"/>
</dbReference>
<evidence type="ECO:0000256" key="4">
    <source>
        <dbReference type="ARBA" id="ARBA00022576"/>
    </source>
</evidence>
<evidence type="ECO:0000256" key="2">
    <source>
        <dbReference type="ARBA" id="ARBA00007441"/>
    </source>
</evidence>
<evidence type="ECO:0000313" key="9">
    <source>
        <dbReference type="Proteomes" id="UP000500938"/>
    </source>
</evidence>
<dbReference type="SUPFAM" id="SSF53383">
    <property type="entry name" value="PLP-dependent transferases"/>
    <property type="match status" value="1"/>
</dbReference>
<dbReference type="Gene3D" id="3.40.640.10">
    <property type="entry name" value="Type I PLP-dependent aspartate aminotransferase-like (Major domain)"/>
    <property type="match status" value="1"/>
</dbReference>
<dbReference type="InterPro" id="IPR015421">
    <property type="entry name" value="PyrdxlP-dep_Trfase_major"/>
</dbReference>
<evidence type="ECO:0000259" key="7">
    <source>
        <dbReference type="Pfam" id="PF00155"/>
    </source>
</evidence>
<keyword evidence="5 8" id="KW-0808">Transferase</keyword>
<dbReference type="InterPro" id="IPR015424">
    <property type="entry name" value="PyrdxlP-dep_Trfase"/>
</dbReference>
<evidence type="ECO:0000256" key="1">
    <source>
        <dbReference type="ARBA" id="ARBA00001933"/>
    </source>
</evidence>
<dbReference type="InterPro" id="IPR004839">
    <property type="entry name" value="Aminotransferase_I/II_large"/>
</dbReference>
<dbReference type="Proteomes" id="UP000500938">
    <property type="component" value="Chromosome"/>
</dbReference>
<organism evidence="8 9">
    <name type="scientific">Gemmatimonas groenlandica</name>
    <dbReference type="NCBI Taxonomy" id="2732249"/>
    <lineage>
        <taxon>Bacteria</taxon>
        <taxon>Pseudomonadati</taxon>
        <taxon>Gemmatimonadota</taxon>
        <taxon>Gemmatimonadia</taxon>
        <taxon>Gemmatimonadales</taxon>
        <taxon>Gemmatimonadaceae</taxon>
        <taxon>Gemmatimonas</taxon>
    </lineage>
</organism>
<dbReference type="Pfam" id="PF00155">
    <property type="entry name" value="Aminotran_1_2"/>
    <property type="match status" value="1"/>
</dbReference>
<dbReference type="GO" id="GO:0047536">
    <property type="term" value="F:2-aminoadipate transaminase activity"/>
    <property type="evidence" value="ECO:0007669"/>
    <property type="project" value="TreeGrafter"/>
</dbReference>
<accession>A0A6M4IU73</accession>
<comment type="similarity">
    <text evidence="2">Belongs to the class-I pyridoxal-phosphate-dependent aminotransferase family.</text>
</comment>
<keyword evidence="9" id="KW-1185">Reference proteome</keyword>
<reference evidence="8 9" key="1">
    <citation type="submission" date="2020-05" db="EMBL/GenBank/DDBJ databases">
        <title>Complete genome sequence of Gemmatimonas greenlandica TET16.</title>
        <authorList>
            <person name="Zeng Y."/>
        </authorList>
    </citation>
    <scope>NUCLEOTIDE SEQUENCE [LARGE SCALE GENOMIC DNA]</scope>
    <source>
        <strain evidence="8 9">TET16</strain>
    </source>
</reference>
<protein>
    <submittedName>
        <fullName evidence="8">PLP-dependent aminotransferase family protein</fullName>
    </submittedName>
</protein>
<proteinExistence type="inferred from homology"/>
<comment type="cofactor">
    <cofactor evidence="1">
        <name>pyridoxal 5'-phosphate</name>
        <dbReference type="ChEBI" id="CHEBI:597326"/>
    </cofactor>
</comment>
<sequence>MDCFGTRAVVATALHTDIIDFGKGQPSLSLLPLAAWRAATDHCLAQGDAGLLQYGADEGDAGFRESLAQFLSRRYAMPVTAAELVVSAGASQALDLVCTRFTRPGDTIFVEAPTYFLALDIFRDHGLQVVGIPIDEDGIRVDALQDALVHHRAAFLYTVPSFQNPSGTTMSAARREQLMAVSRSHDLLIIADEVYQLLDFGSAPPPPLAAYVHTARVLSIGSFSKICAPGLRLGWLHGAPALLNTITQSGLVQSGGGLNPFVSGAMRSLIDLGLADTVLDGLRRVYAERSAVLCRAMRELLPAVTFVEPTGGYFVWAQLPAAQSAAELLPFARTGGVAFHPGTRFSSGGFGRHVRLSFAYYDAPELVEGVLRLAQVPFPSTRQTA</sequence>
<dbReference type="PANTHER" id="PTHR42858:SF1">
    <property type="entry name" value="LD15494P"/>
    <property type="match status" value="1"/>
</dbReference>
<evidence type="ECO:0000256" key="3">
    <source>
        <dbReference type="ARBA" id="ARBA00011738"/>
    </source>
</evidence>
<dbReference type="GO" id="GO:0030170">
    <property type="term" value="F:pyridoxal phosphate binding"/>
    <property type="evidence" value="ECO:0007669"/>
    <property type="project" value="InterPro"/>
</dbReference>
<dbReference type="EMBL" id="CP053085">
    <property type="protein sequence ID" value="QJR38294.1"/>
    <property type="molecule type" value="Genomic_DNA"/>
</dbReference>
<dbReference type="KEGG" id="ggr:HKW67_17870"/>
<dbReference type="Gene3D" id="3.90.1150.10">
    <property type="entry name" value="Aspartate Aminotransferase, domain 1"/>
    <property type="match status" value="1"/>
</dbReference>
<feature type="domain" description="Aminotransferase class I/classII large" evidence="7">
    <location>
        <begin position="16"/>
        <end position="367"/>
    </location>
</feature>
<evidence type="ECO:0000313" key="8">
    <source>
        <dbReference type="EMBL" id="QJR38294.1"/>
    </source>
</evidence>
<keyword evidence="6" id="KW-0663">Pyridoxal phosphate</keyword>